<proteinExistence type="predicted"/>
<evidence type="ECO:0000313" key="3">
    <source>
        <dbReference type="EMBL" id="EIJ87289.1"/>
    </source>
</evidence>
<reference evidence="3" key="1">
    <citation type="submission" date="2011-01" db="EMBL/GenBank/DDBJ databases">
        <title>The Genome Sequence of Nematocida parisii strain ERTm3.</title>
        <authorList>
            <consortium name="The Broad Institute Genome Sequencing Platform"/>
            <consortium name="The Broad Institute Genome Sequencing Center for Infectious Disease"/>
            <person name="Cuomo C."/>
            <person name="Troemel E."/>
            <person name="Young S.K."/>
            <person name="Zeng Q."/>
            <person name="Gargeya S."/>
            <person name="Fitzgerald M."/>
            <person name="Haas B."/>
            <person name="Abouelleil A."/>
            <person name="Alvarado L."/>
            <person name="Arachchi H.M."/>
            <person name="Berlin A."/>
            <person name="Chapman S.B."/>
            <person name="Gearin G."/>
            <person name="Goldberg J."/>
            <person name="Griggs A."/>
            <person name="Gujja S."/>
            <person name="Hansen M."/>
            <person name="Heiman D."/>
            <person name="Howarth C."/>
            <person name="Larimer J."/>
            <person name="Lui A."/>
            <person name="MacDonald P.J.P."/>
            <person name="McCowen C."/>
            <person name="Montmayeur A."/>
            <person name="Murphy C."/>
            <person name="Neiman D."/>
            <person name="Pearson M."/>
            <person name="Priest M."/>
            <person name="Roberts A."/>
            <person name="Saif S."/>
            <person name="Shea T."/>
            <person name="Sisk P."/>
            <person name="Stolte C."/>
            <person name="Sykes S."/>
            <person name="Wortman J."/>
            <person name="Nusbaum C."/>
            <person name="Birren B."/>
        </authorList>
    </citation>
    <scope>NUCLEOTIDE SEQUENCE</scope>
    <source>
        <strain evidence="3">ERTm3</strain>
    </source>
</reference>
<sequence length="118" mass="13630">MHKSSNKGIPNEVEYTTVNTEDIKNNENHNKESEQTQSLCKRIAKTAKQVIRKTAPFIFILYIILATGLLVLFIMERRDSLSITGYKIFDTILDFTGILPKENIDYMERAFKLMNVLT</sequence>
<dbReference type="InParanoid" id="I3EDJ2"/>
<feature type="region of interest" description="Disordered" evidence="1">
    <location>
        <begin position="1"/>
        <end position="36"/>
    </location>
</feature>
<gene>
    <name evidence="3" type="ORF">NEQG_02412</name>
</gene>
<keyword evidence="4" id="KW-1185">Reference proteome</keyword>
<keyword evidence="2" id="KW-1133">Transmembrane helix</keyword>
<organism evidence="3 4">
    <name type="scientific">Nematocida parisii (strain ERTm3)</name>
    <name type="common">Nematode killer fungus</name>
    <dbReference type="NCBI Taxonomy" id="935791"/>
    <lineage>
        <taxon>Eukaryota</taxon>
        <taxon>Fungi</taxon>
        <taxon>Fungi incertae sedis</taxon>
        <taxon>Microsporidia</taxon>
        <taxon>Nematocida</taxon>
    </lineage>
</organism>
<dbReference type="HOGENOM" id="CLU_2073783_0_0_1"/>
<dbReference type="AlphaFoldDB" id="I3EDJ2"/>
<accession>I3EDJ2</accession>
<evidence type="ECO:0000313" key="4">
    <source>
        <dbReference type="Proteomes" id="UP000002872"/>
    </source>
</evidence>
<protein>
    <submittedName>
        <fullName evidence="3">Uncharacterized protein</fullName>
    </submittedName>
</protein>
<dbReference type="VEuPathDB" id="MicrosporidiaDB:NEQG_02412"/>
<keyword evidence="2" id="KW-0472">Membrane</keyword>
<keyword evidence="2" id="KW-0812">Transmembrane</keyword>
<evidence type="ECO:0000256" key="2">
    <source>
        <dbReference type="SAM" id="Phobius"/>
    </source>
</evidence>
<name>I3EDJ2_NEMP3</name>
<feature type="transmembrane region" description="Helical" evidence="2">
    <location>
        <begin position="55"/>
        <end position="75"/>
    </location>
</feature>
<feature type="compositionally biased region" description="Basic and acidic residues" evidence="1">
    <location>
        <begin position="21"/>
        <end position="34"/>
    </location>
</feature>
<dbReference type="Proteomes" id="UP000002872">
    <property type="component" value="Unassembled WGS sequence"/>
</dbReference>
<dbReference type="EMBL" id="GL870883">
    <property type="protein sequence ID" value="EIJ87289.1"/>
    <property type="molecule type" value="Genomic_DNA"/>
</dbReference>
<evidence type="ECO:0000256" key="1">
    <source>
        <dbReference type="SAM" id="MobiDB-lite"/>
    </source>
</evidence>